<accession>A0ABQ2XFN3</accession>
<protein>
    <submittedName>
        <fullName evidence="1">Uncharacterized protein</fullName>
    </submittedName>
</protein>
<organism evidence="1 2">
    <name type="scientific">Undibacterium macrobrachii</name>
    <dbReference type="NCBI Taxonomy" id="1119058"/>
    <lineage>
        <taxon>Bacteria</taxon>
        <taxon>Pseudomonadati</taxon>
        <taxon>Pseudomonadota</taxon>
        <taxon>Betaproteobacteria</taxon>
        <taxon>Burkholderiales</taxon>
        <taxon>Oxalobacteraceae</taxon>
        <taxon>Undibacterium</taxon>
    </lineage>
</organism>
<proteinExistence type="predicted"/>
<comment type="caution">
    <text evidence="1">The sequence shown here is derived from an EMBL/GenBank/DDBJ whole genome shotgun (WGS) entry which is preliminary data.</text>
</comment>
<dbReference type="Proteomes" id="UP000620127">
    <property type="component" value="Unassembled WGS sequence"/>
</dbReference>
<reference evidence="2" key="1">
    <citation type="journal article" date="2019" name="Int. J. Syst. Evol. Microbiol.">
        <title>The Global Catalogue of Microorganisms (GCM) 10K type strain sequencing project: providing services to taxonomists for standard genome sequencing and annotation.</title>
        <authorList>
            <consortium name="The Broad Institute Genomics Platform"/>
            <consortium name="The Broad Institute Genome Sequencing Center for Infectious Disease"/>
            <person name="Wu L."/>
            <person name="Ma J."/>
        </authorList>
    </citation>
    <scope>NUCLEOTIDE SEQUENCE [LARGE SCALE GENOMIC DNA]</scope>
    <source>
        <strain evidence="2">KCTC 23916</strain>
    </source>
</reference>
<gene>
    <name evidence="1" type="ORF">GCM10011282_21030</name>
</gene>
<dbReference type="EMBL" id="BMYT01000003">
    <property type="protein sequence ID" value="GGX14586.1"/>
    <property type="molecule type" value="Genomic_DNA"/>
</dbReference>
<keyword evidence="2" id="KW-1185">Reference proteome</keyword>
<evidence type="ECO:0000313" key="2">
    <source>
        <dbReference type="Proteomes" id="UP000620127"/>
    </source>
</evidence>
<sequence length="83" mass="9507">MNLISKVRDSISDLNKFERSALIGENGLQPYMLCTNMFVLSDAVRECEDFLQYVELEWIGIRGSSVFLGMSTMTLGAIRMRFF</sequence>
<name>A0ABQ2XFN3_9BURK</name>
<evidence type="ECO:0000313" key="1">
    <source>
        <dbReference type="EMBL" id="GGX14586.1"/>
    </source>
</evidence>